<dbReference type="NCBIfam" id="TIGR02436">
    <property type="entry name" value="four helix bundle protein"/>
    <property type="match status" value="1"/>
</dbReference>
<name>A0ABV8PW13_9BACT</name>
<dbReference type="EMBL" id="JBHSDC010000005">
    <property type="protein sequence ID" value="MFC4231435.1"/>
    <property type="molecule type" value="Genomic_DNA"/>
</dbReference>
<proteinExistence type="predicted"/>
<sequence>MAFKFENLKIWQLSLALSGEVSDMTKLFPKDELFILTSQIKKAADSVVLNIAEGSTLQSNIEFRRFLVIANRSALEVIACFYLSKQRGYIDELIFREKYDKYEKLIAMVQALIKTLGS</sequence>
<accession>A0ABV8PW13</accession>
<dbReference type="Pfam" id="PF05635">
    <property type="entry name" value="23S_rRNA_IVP"/>
    <property type="match status" value="1"/>
</dbReference>
<dbReference type="Proteomes" id="UP001595906">
    <property type="component" value="Unassembled WGS sequence"/>
</dbReference>
<dbReference type="PANTHER" id="PTHR38471:SF2">
    <property type="entry name" value="FOUR HELIX BUNDLE PROTEIN"/>
    <property type="match status" value="1"/>
</dbReference>
<dbReference type="InterPro" id="IPR012657">
    <property type="entry name" value="23S_rRNA-intervening_sequence"/>
</dbReference>
<keyword evidence="2" id="KW-1185">Reference proteome</keyword>
<dbReference type="PANTHER" id="PTHR38471">
    <property type="entry name" value="FOUR HELIX BUNDLE PROTEIN"/>
    <property type="match status" value="1"/>
</dbReference>
<dbReference type="CDD" id="cd16377">
    <property type="entry name" value="23S_rRNA_IVP_like"/>
    <property type="match status" value="1"/>
</dbReference>
<protein>
    <submittedName>
        <fullName evidence="1">Four helix bundle protein</fullName>
    </submittedName>
</protein>
<dbReference type="RefSeq" id="WP_379012902.1">
    <property type="nucleotide sequence ID" value="NZ_JBHSDC010000005.1"/>
</dbReference>
<dbReference type="InterPro" id="IPR036583">
    <property type="entry name" value="23S_rRNA_IVS_sf"/>
</dbReference>
<evidence type="ECO:0000313" key="2">
    <source>
        <dbReference type="Proteomes" id="UP001595906"/>
    </source>
</evidence>
<gene>
    <name evidence="1" type="ORF">ACFOW1_06015</name>
</gene>
<reference evidence="2" key="1">
    <citation type="journal article" date="2019" name="Int. J. Syst. Evol. Microbiol.">
        <title>The Global Catalogue of Microorganisms (GCM) 10K type strain sequencing project: providing services to taxonomists for standard genome sequencing and annotation.</title>
        <authorList>
            <consortium name="The Broad Institute Genomics Platform"/>
            <consortium name="The Broad Institute Genome Sequencing Center for Infectious Disease"/>
            <person name="Wu L."/>
            <person name="Ma J."/>
        </authorList>
    </citation>
    <scope>NUCLEOTIDE SEQUENCE [LARGE SCALE GENOMIC DNA]</scope>
    <source>
        <strain evidence="2">CECT 8010</strain>
    </source>
</reference>
<dbReference type="Gene3D" id="1.20.1440.60">
    <property type="entry name" value="23S rRNA-intervening sequence"/>
    <property type="match status" value="1"/>
</dbReference>
<organism evidence="1 2">
    <name type="scientific">Parasediminibacterium paludis</name>
    <dbReference type="NCBI Taxonomy" id="908966"/>
    <lineage>
        <taxon>Bacteria</taxon>
        <taxon>Pseudomonadati</taxon>
        <taxon>Bacteroidota</taxon>
        <taxon>Chitinophagia</taxon>
        <taxon>Chitinophagales</taxon>
        <taxon>Chitinophagaceae</taxon>
        <taxon>Parasediminibacterium</taxon>
    </lineage>
</organism>
<comment type="caution">
    <text evidence="1">The sequence shown here is derived from an EMBL/GenBank/DDBJ whole genome shotgun (WGS) entry which is preliminary data.</text>
</comment>
<dbReference type="SUPFAM" id="SSF158446">
    <property type="entry name" value="IVS-encoded protein-like"/>
    <property type="match status" value="1"/>
</dbReference>
<evidence type="ECO:0000313" key="1">
    <source>
        <dbReference type="EMBL" id="MFC4231435.1"/>
    </source>
</evidence>